<dbReference type="Proteomes" id="UP000054928">
    <property type="component" value="Unassembled WGS sequence"/>
</dbReference>
<keyword evidence="4" id="KW-1185">Reference proteome</keyword>
<feature type="region of interest" description="Disordered" evidence="1">
    <location>
        <begin position="120"/>
        <end position="162"/>
    </location>
</feature>
<sequence length="406" mass="44135">MPLHPTTPSFHEQDSKPWAATGDSQPVEELPSFVVSDSVDLVGSSDGEPVHGMISAFNFSFIHLSESGSNSSLSSPSVTGELVSPVPSDMSTFAVTGDPLELLPIPEERLESRDCIEVPLSLSAESTETPRQSGNTEPDGEASPASVTLNDENSGVSDSAVTETSDMLIKDLDNSGISQSSDNDSNSEMNSVAMSLMSEYNEYIVTETGVVVCQEPHKRSDVLAHDSVQLQSIQESVAAIVRDIVDGAVTAATSTQNQVCSRAAFESQSSIQVEPSSSGVFTLSIKTKPVDNRSSRRSMYAVVGTSFEKGIVQYHVQLLNDSTEPVPLHRRYSRFIEMYLKLKESKLPSAGKLPQLSRAGVTHFIRGRQSRKTIEERQNQFSSLLRYVAEHQELHDSTAFQNFLAQ</sequence>
<proteinExistence type="predicted"/>
<dbReference type="GO" id="GO:0035091">
    <property type="term" value="F:phosphatidylinositol binding"/>
    <property type="evidence" value="ECO:0007669"/>
    <property type="project" value="InterPro"/>
</dbReference>
<feature type="compositionally biased region" description="Polar residues" evidence="1">
    <location>
        <begin position="123"/>
        <end position="136"/>
    </location>
</feature>
<dbReference type="Pfam" id="PF00787">
    <property type="entry name" value="PX"/>
    <property type="match status" value="1"/>
</dbReference>
<feature type="compositionally biased region" description="Polar residues" evidence="1">
    <location>
        <begin position="145"/>
        <end position="162"/>
    </location>
</feature>
<dbReference type="AlphaFoldDB" id="A0A0P1AVP3"/>
<name>A0A0P1AVP3_PLAHL</name>
<feature type="compositionally biased region" description="Polar residues" evidence="1">
    <location>
        <begin position="1"/>
        <end position="10"/>
    </location>
</feature>
<protein>
    <submittedName>
        <fullName evidence="3">Phox homologous domain</fullName>
    </submittedName>
</protein>
<evidence type="ECO:0000313" key="4">
    <source>
        <dbReference type="Proteomes" id="UP000054928"/>
    </source>
</evidence>
<dbReference type="InterPro" id="IPR001683">
    <property type="entry name" value="PX_dom"/>
</dbReference>
<accession>A0A0P1AVP3</accession>
<dbReference type="PROSITE" id="PS50195">
    <property type="entry name" value="PX"/>
    <property type="match status" value="1"/>
</dbReference>
<evidence type="ECO:0000256" key="1">
    <source>
        <dbReference type="SAM" id="MobiDB-lite"/>
    </source>
</evidence>
<dbReference type="OrthoDB" id="10254720at2759"/>
<dbReference type="CDD" id="cd06093">
    <property type="entry name" value="PX_domain"/>
    <property type="match status" value="1"/>
</dbReference>
<dbReference type="OMA" id="HGMISAF"/>
<dbReference type="Gene3D" id="3.30.1520.10">
    <property type="entry name" value="Phox-like domain"/>
    <property type="match status" value="1"/>
</dbReference>
<dbReference type="GeneID" id="36396500"/>
<dbReference type="InterPro" id="IPR036871">
    <property type="entry name" value="PX_dom_sf"/>
</dbReference>
<reference evidence="4" key="1">
    <citation type="submission" date="2014-09" db="EMBL/GenBank/DDBJ databases">
        <authorList>
            <person name="Sharma Rahul"/>
            <person name="Thines Marco"/>
        </authorList>
    </citation>
    <scope>NUCLEOTIDE SEQUENCE [LARGE SCALE GENOMIC DNA]</scope>
</reference>
<feature type="domain" description="PX" evidence="2">
    <location>
        <begin position="292"/>
        <end position="406"/>
    </location>
</feature>
<feature type="region of interest" description="Disordered" evidence="1">
    <location>
        <begin position="1"/>
        <end position="25"/>
    </location>
</feature>
<dbReference type="EMBL" id="CCYD01001551">
    <property type="protein sequence ID" value="CEG45124.1"/>
    <property type="molecule type" value="Genomic_DNA"/>
</dbReference>
<evidence type="ECO:0000259" key="2">
    <source>
        <dbReference type="PROSITE" id="PS50195"/>
    </source>
</evidence>
<evidence type="ECO:0000313" key="3">
    <source>
        <dbReference type="EMBL" id="CEG45124.1"/>
    </source>
</evidence>
<organism evidence="3 4">
    <name type="scientific">Plasmopara halstedii</name>
    <name type="common">Downy mildew of sunflower</name>
    <dbReference type="NCBI Taxonomy" id="4781"/>
    <lineage>
        <taxon>Eukaryota</taxon>
        <taxon>Sar</taxon>
        <taxon>Stramenopiles</taxon>
        <taxon>Oomycota</taxon>
        <taxon>Peronosporomycetes</taxon>
        <taxon>Peronosporales</taxon>
        <taxon>Peronosporaceae</taxon>
        <taxon>Plasmopara</taxon>
    </lineage>
</organism>
<dbReference type="RefSeq" id="XP_024581493.1">
    <property type="nucleotide sequence ID" value="XM_024715834.1"/>
</dbReference>
<dbReference type="SUPFAM" id="SSF64268">
    <property type="entry name" value="PX domain"/>
    <property type="match status" value="1"/>
</dbReference>